<dbReference type="InterPro" id="IPR056164">
    <property type="entry name" value="Beta-prop_ELP1_1st"/>
</dbReference>
<feature type="domain" description="ELP1 first N-terminal beta-propeller" evidence="4">
    <location>
        <begin position="1"/>
        <end position="164"/>
    </location>
</feature>
<dbReference type="GeneTree" id="ENSGT00390000013344"/>
<dbReference type="AlphaFoldDB" id="A0A8C9T654"/>
<evidence type="ECO:0000259" key="4">
    <source>
        <dbReference type="Pfam" id="PF04762"/>
    </source>
</evidence>
<organism evidence="5 6">
    <name type="scientific">Scleropages formosus</name>
    <name type="common">Asian bonytongue</name>
    <name type="synonym">Osteoglossum formosum</name>
    <dbReference type="NCBI Taxonomy" id="113540"/>
    <lineage>
        <taxon>Eukaryota</taxon>
        <taxon>Metazoa</taxon>
        <taxon>Chordata</taxon>
        <taxon>Craniata</taxon>
        <taxon>Vertebrata</taxon>
        <taxon>Euteleostomi</taxon>
        <taxon>Actinopterygii</taxon>
        <taxon>Neopterygii</taxon>
        <taxon>Teleostei</taxon>
        <taxon>Osteoglossocephala</taxon>
        <taxon>Osteoglossomorpha</taxon>
        <taxon>Osteoglossiformes</taxon>
        <taxon>Osteoglossidae</taxon>
        <taxon>Scleropages</taxon>
    </lineage>
</organism>
<feature type="region of interest" description="Disordered" evidence="3">
    <location>
        <begin position="47"/>
        <end position="68"/>
    </location>
</feature>
<reference evidence="5" key="3">
    <citation type="submission" date="2025-09" db="UniProtKB">
        <authorList>
            <consortium name="Ensembl"/>
        </authorList>
    </citation>
    <scope>IDENTIFICATION</scope>
</reference>
<dbReference type="Pfam" id="PF04762">
    <property type="entry name" value="Beta-prop_ELP1_1st"/>
    <property type="match status" value="1"/>
</dbReference>
<name>A0A8C9T654_SCLFO</name>
<dbReference type="Proteomes" id="UP000694397">
    <property type="component" value="Chromosome 5"/>
</dbReference>
<evidence type="ECO:0000313" key="6">
    <source>
        <dbReference type="Proteomes" id="UP000694397"/>
    </source>
</evidence>
<dbReference type="PANTHER" id="PTHR12747">
    <property type="entry name" value="ELONGATOR COMPLEX PROTEIN 1"/>
    <property type="match status" value="1"/>
</dbReference>
<dbReference type="GO" id="GO:0033588">
    <property type="term" value="C:elongator holoenzyme complex"/>
    <property type="evidence" value="ECO:0007669"/>
    <property type="project" value="InterPro"/>
</dbReference>
<dbReference type="Gene3D" id="2.130.10.10">
    <property type="entry name" value="YVTN repeat-like/Quinoprotein amine dehydrogenase"/>
    <property type="match status" value="1"/>
</dbReference>
<dbReference type="GO" id="GO:0002926">
    <property type="term" value="P:tRNA wobble base 5-methoxycarbonylmethyl-2-thiouridinylation"/>
    <property type="evidence" value="ECO:0007669"/>
    <property type="project" value="TreeGrafter"/>
</dbReference>
<evidence type="ECO:0000256" key="1">
    <source>
        <dbReference type="ARBA" id="ARBA00029535"/>
    </source>
</evidence>
<dbReference type="GO" id="GO:0000049">
    <property type="term" value="F:tRNA binding"/>
    <property type="evidence" value="ECO:0007669"/>
    <property type="project" value="TreeGrafter"/>
</dbReference>
<protein>
    <recommendedName>
        <fullName evidence="1">Elongator complex protein 1</fullName>
    </recommendedName>
    <alternativeName>
        <fullName evidence="2">IkappaB kinase complex-associated protein</fullName>
    </alternativeName>
</protein>
<evidence type="ECO:0000256" key="2">
    <source>
        <dbReference type="ARBA" id="ARBA00032958"/>
    </source>
</evidence>
<dbReference type="PANTHER" id="PTHR12747:SF0">
    <property type="entry name" value="ELONGATOR COMPLEX PROTEIN 1"/>
    <property type="match status" value="1"/>
</dbReference>
<reference evidence="5" key="2">
    <citation type="submission" date="2025-08" db="UniProtKB">
        <authorList>
            <consortium name="Ensembl"/>
        </authorList>
    </citation>
    <scope>IDENTIFICATION</scope>
</reference>
<reference evidence="5 6" key="1">
    <citation type="submission" date="2019-04" db="EMBL/GenBank/DDBJ databases">
        <authorList>
            <consortium name="Wellcome Sanger Institute Data Sharing"/>
        </authorList>
    </citation>
    <scope>NUCLEOTIDE SEQUENCE [LARGE SCALE GENOMIC DNA]</scope>
</reference>
<sequence>MRNLKLLRCLRCPELRGPGVPQCLTVRTDSGTVLVASERGVVELDPRSAQVHTHTDTHIQSPSHTPKPSVLLPEDTPCPPLLQVVAELSLTAQELLPEDGGGGVVGIQELPDQEAVCVATAAGDVILLNLSTSQVECVGSVDSGLTAMSWSPDQELVALATGQRDGGVDNTCVT</sequence>
<dbReference type="InterPro" id="IPR011047">
    <property type="entry name" value="Quinoprotein_ADH-like_sf"/>
</dbReference>
<gene>
    <name evidence="5" type="primary">ELP1</name>
    <name evidence="5" type="synonym">elp1</name>
</gene>
<proteinExistence type="predicted"/>
<dbReference type="InterPro" id="IPR015943">
    <property type="entry name" value="WD40/YVTN_repeat-like_dom_sf"/>
</dbReference>
<dbReference type="UniPathway" id="UPA00988"/>
<dbReference type="SUPFAM" id="SSF50998">
    <property type="entry name" value="Quinoprotein alcohol dehydrogenase-like"/>
    <property type="match status" value="1"/>
</dbReference>
<dbReference type="Ensembl" id="ENSSFOT00015048043.1">
    <property type="protein sequence ID" value="ENSSFOP00015043715.1"/>
    <property type="gene ID" value="ENSSFOG00015000161.2"/>
</dbReference>
<keyword evidence="6" id="KW-1185">Reference proteome</keyword>
<evidence type="ECO:0000256" key="3">
    <source>
        <dbReference type="SAM" id="MobiDB-lite"/>
    </source>
</evidence>
<accession>A0A8C9T654</accession>
<dbReference type="InterPro" id="IPR006849">
    <property type="entry name" value="Elp1"/>
</dbReference>
<evidence type="ECO:0000313" key="5">
    <source>
        <dbReference type="Ensembl" id="ENSSFOP00015043715.1"/>
    </source>
</evidence>
<dbReference type="GO" id="GO:0005829">
    <property type="term" value="C:cytosol"/>
    <property type="evidence" value="ECO:0007669"/>
    <property type="project" value="TreeGrafter"/>
</dbReference>